<dbReference type="SUPFAM" id="SSF51735">
    <property type="entry name" value="NAD(P)-binding Rossmann-fold domains"/>
    <property type="match status" value="1"/>
</dbReference>
<proteinExistence type="predicted"/>
<sequence>MGKLQGKVALVTGGNSGIGRAIANQFAEEGAHVYIVGRREAELAKVAAEIGSNATYIQADITQLAQLEMIYLRIGKETGKLDIVVANAGRVETRPIAEADEGHFDRIFDLNVRSAFFTVQKAIPLLSGGASVIFVSSSLNVRSDPGASVYIASKAAVHSLSKTFAVELISRGARVNTLSPGPIDTPIVETVSKTPEEAAAFRKWAAIEVPMGRMGKPQEVAAAAVFLASDESSFSTGMELRVDGGHAELQHPQKTSQF</sequence>
<protein>
    <recommendedName>
        <fullName evidence="1">Ketoreductase domain-containing protein</fullName>
    </recommendedName>
</protein>
<accession>A0ABR3WWT6</accession>
<gene>
    <name evidence="2" type="ORF">Plec18167_008337</name>
</gene>
<organism evidence="2 3">
    <name type="scientific">Paecilomyces lecythidis</name>
    <dbReference type="NCBI Taxonomy" id="3004212"/>
    <lineage>
        <taxon>Eukaryota</taxon>
        <taxon>Fungi</taxon>
        <taxon>Dikarya</taxon>
        <taxon>Ascomycota</taxon>
        <taxon>Pezizomycotina</taxon>
        <taxon>Eurotiomycetes</taxon>
        <taxon>Eurotiomycetidae</taxon>
        <taxon>Eurotiales</taxon>
        <taxon>Thermoascaceae</taxon>
        <taxon>Paecilomyces</taxon>
    </lineage>
</organism>
<dbReference type="InterPro" id="IPR002347">
    <property type="entry name" value="SDR_fam"/>
</dbReference>
<dbReference type="EMBL" id="JAVDPF010000040">
    <property type="protein sequence ID" value="KAL1868146.1"/>
    <property type="molecule type" value="Genomic_DNA"/>
</dbReference>
<dbReference type="Pfam" id="PF13561">
    <property type="entry name" value="adh_short_C2"/>
    <property type="match status" value="1"/>
</dbReference>
<dbReference type="SMART" id="SM00822">
    <property type="entry name" value="PKS_KR"/>
    <property type="match status" value="1"/>
</dbReference>
<evidence type="ECO:0000313" key="3">
    <source>
        <dbReference type="Proteomes" id="UP001583193"/>
    </source>
</evidence>
<dbReference type="NCBIfam" id="NF005559">
    <property type="entry name" value="PRK07231.1"/>
    <property type="match status" value="1"/>
</dbReference>
<dbReference type="Proteomes" id="UP001583193">
    <property type="component" value="Unassembled WGS sequence"/>
</dbReference>
<feature type="domain" description="Ketoreductase" evidence="1">
    <location>
        <begin position="7"/>
        <end position="186"/>
    </location>
</feature>
<reference evidence="2 3" key="1">
    <citation type="journal article" date="2024" name="IMA Fungus">
        <title>IMA Genome - F19 : A genome assembly and annotation guide to empower mycologists, including annotated draft genome sequences of Ceratocystis pirilliformis, Diaporthe australafricana, Fusarium ophioides, Paecilomyces lecythidis, and Sporothrix stenoceras.</title>
        <authorList>
            <person name="Aylward J."/>
            <person name="Wilson A.M."/>
            <person name="Visagie C.M."/>
            <person name="Spraker J."/>
            <person name="Barnes I."/>
            <person name="Buitendag C."/>
            <person name="Ceriani C."/>
            <person name="Del Mar Angel L."/>
            <person name="du Plessis D."/>
            <person name="Fuchs T."/>
            <person name="Gasser K."/>
            <person name="Kramer D."/>
            <person name="Li W."/>
            <person name="Munsamy K."/>
            <person name="Piso A."/>
            <person name="Price J.L."/>
            <person name="Sonnekus B."/>
            <person name="Thomas C."/>
            <person name="van der Nest A."/>
            <person name="van Dijk A."/>
            <person name="van Heerden A."/>
            <person name="van Vuuren N."/>
            <person name="Yilmaz N."/>
            <person name="Duong T.A."/>
            <person name="van der Merwe N.A."/>
            <person name="Wingfield M.J."/>
            <person name="Wingfield B.D."/>
        </authorList>
    </citation>
    <scope>NUCLEOTIDE SEQUENCE [LARGE SCALE GENOMIC DNA]</scope>
    <source>
        <strain evidence="2 3">CMW 18167</strain>
    </source>
</reference>
<evidence type="ECO:0000259" key="1">
    <source>
        <dbReference type="SMART" id="SM00822"/>
    </source>
</evidence>
<dbReference type="InterPro" id="IPR057326">
    <property type="entry name" value="KR_dom"/>
</dbReference>
<comment type="caution">
    <text evidence="2">The sequence shown here is derived from an EMBL/GenBank/DDBJ whole genome shotgun (WGS) entry which is preliminary data.</text>
</comment>
<dbReference type="Gene3D" id="3.40.50.720">
    <property type="entry name" value="NAD(P)-binding Rossmann-like Domain"/>
    <property type="match status" value="1"/>
</dbReference>
<evidence type="ECO:0000313" key="2">
    <source>
        <dbReference type="EMBL" id="KAL1868146.1"/>
    </source>
</evidence>
<name>A0ABR3WWT6_9EURO</name>
<keyword evidence="3" id="KW-1185">Reference proteome</keyword>
<dbReference type="PRINTS" id="PR00081">
    <property type="entry name" value="GDHRDH"/>
</dbReference>
<dbReference type="CDD" id="cd05233">
    <property type="entry name" value="SDR_c"/>
    <property type="match status" value="1"/>
</dbReference>
<dbReference type="PANTHER" id="PTHR43975:SF2">
    <property type="entry name" value="EG:BACR7A4.14 PROTEIN-RELATED"/>
    <property type="match status" value="1"/>
</dbReference>
<dbReference type="InterPro" id="IPR036291">
    <property type="entry name" value="NAD(P)-bd_dom_sf"/>
</dbReference>
<dbReference type="PANTHER" id="PTHR43975">
    <property type="entry name" value="ZGC:101858"/>
    <property type="match status" value="1"/>
</dbReference>